<proteinExistence type="predicted"/>
<evidence type="ECO:0000313" key="2">
    <source>
        <dbReference type="Proteomes" id="UP001320159"/>
    </source>
</evidence>
<accession>A0AAP2W5Z7</accession>
<dbReference type="AlphaFoldDB" id="A0AAP2W5Z7"/>
<reference evidence="1 2" key="1">
    <citation type="submission" date="2017-11" db="EMBL/GenBank/DDBJ databases">
        <title>Isolation and Characterization of Family Methanocellaceae Species from Potential Methane Hydrate Area Offshore Southwestern Taiwan.</title>
        <authorList>
            <person name="Zhang W.-L."/>
            <person name="Chen W.-C."/>
            <person name="Lai M.-C."/>
            <person name="Chen S.-C."/>
        </authorList>
    </citation>
    <scope>NUCLEOTIDE SEQUENCE [LARGE SCALE GENOMIC DNA]</scope>
    <source>
        <strain evidence="1 2">CWC-04</strain>
    </source>
</reference>
<sequence length="70" mass="7815">MLTTKATKDTAFFTTKRTKEHKGTLAFTTKGAKGAKVHKGLLFKCYHILKKNLWTLIAFVRFVVEASGPS</sequence>
<evidence type="ECO:0000313" key="1">
    <source>
        <dbReference type="EMBL" id="MCD1294702.1"/>
    </source>
</evidence>
<keyword evidence="2" id="KW-1185">Reference proteome</keyword>
<dbReference type="EMBL" id="PGCK01000004">
    <property type="protein sequence ID" value="MCD1294702.1"/>
    <property type="molecule type" value="Genomic_DNA"/>
</dbReference>
<organism evidence="1 2">
    <name type="scientific">Methanooceanicella nereidis</name>
    <dbReference type="NCBI Taxonomy" id="2052831"/>
    <lineage>
        <taxon>Archaea</taxon>
        <taxon>Methanobacteriati</taxon>
        <taxon>Methanobacteriota</taxon>
        <taxon>Stenosarchaea group</taxon>
        <taxon>Methanomicrobia</taxon>
        <taxon>Methanocellales</taxon>
        <taxon>Methanocellaceae</taxon>
        <taxon>Methanooceanicella</taxon>
    </lineage>
</organism>
<name>A0AAP2W5Z7_9EURY</name>
<protein>
    <submittedName>
        <fullName evidence="1">Uncharacterized protein</fullName>
    </submittedName>
</protein>
<gene>
    <name evidence="1" type="ORF">CUJ83_06775</name>
</gene>
<dbReference type="Proteomes" id="UP001320159">
    <property type="component" value="Unassembled WGS sequence"/>
</dbReference>
<comment type="caution">
    <text evidence="1">The sequence shown here is derived from an EMBL/GenBank/DDBJ whole genome shotgun (WGS) entry which is preliminary data.</text>
</comment>